<comment type="similarity">
    <text evidence="1">Belongs to the tRNA-intron endonuclease family.</text>
</comment>
<feature type="domain" description="tRNA intron endonuclease catalytic" evidence="7">
    <location>
        <begin position="284"/>
        <end position="362"/>
    </location>
</feature>
<dbReference type="InterPro" id="IPR006676">
    <property type="entry name" value="tRNA_splic"/>
</dbReference>
<keyword evidence="9" id="KW-0378">Hydrolase</keyword>
<proteinExistence type="inferred from homology"/>
<evidence type="ECO:0000256" key="4">
    <source>
        <dbReference type="ARBA" id="ARBA00023239"/>
    </source>
</evidence>
<comment type="caution">
    <text evidence="9">The sequence shown here is derived from an EMBL/GenBank/DDBJ whole genome shotgun (WGS) entry which is preliminary data.</text>
</comment>
<dbReference type="AlphaFoldDB" id="A0AAN7ZT30"/>
<name>A0AAN7ZT30_9PEZI</name>
<keyword evidence="9" id="KW-0540">Nuclease</keyword>
<evidence type="ECO:0000259" key="7">
    <source>
        <dbReference type="Pfam" id="PF01974"/>
    </source>
</evidence>
<evidence type="ECO:0000256" key="1">
    <source>
        <dbReference type="ARBA" id="ARBA00008078"/>
    </source>
</evidence>
<dbReference type="GO" id="GO:0000379">
    <property type="term" value="P:tRNA-type intron splice site recognition and cleavage"/>
    <property type="evidence" value="ECO:0007669"/>
    <property type="project" value="TreeGrafter"/>
</dbReference>
<dbReference type="Gene3D" id="3.40.1350.10">
    <property type="match status" value="1"/>
</dbReference>
<dbReference type="InterPro" id="IPR011856">
    <property type="entry name" value="tRNA_endonuc-like_dom_sf"/>
</dbReference>
<feature type="compositionally biased region" description="Basic and acidic residues" evidence="6">
    <location>
        <begin position="370"/>
        <end position="380"/>
    </location>
</feature>
<feature type="region of interest" description="Disordered" evidence="6">
    <location>
        <begin position="141"/>
        <end position="279"/>
    </location>
</feature>
<evidence type="ECO:0000256" key="3">
    <source>
        <dbReference type="ARBA" id="ARBA00022694"/>
    </source>
</evidence>
<reference evidence="9" key="1">
    <citation type="submission" date="2023-08" db="EMBL/GenBank/DDBJ databases">
        <title>Black Yeasts Isolated from many extreme environments.</title>
        <authorList>
            <person name="Coleine C."/>
            <person name="Stajich J.E."/>
            <person name="Selbmann L."/>
        </authorList>
    </citation>
    <scope>NUCLEOTIDE SEQUENCE</scope>
    <source>
        <strain evidence="9">CCFEE 5810</strain>
    </source>
</reference>
<keyword evidence="4 9" id="KW-0456">Lyase</keyword>
<dbReference type="InterPro" id="IPR036167">
    <property type="entry name" value="tRNA_intron_Endo_cat-like_sf"/>
</dbReference>
<accession>A0AAN7ZT30</accession>
<dbReference type="GO" id="GO:0000213">
    <property type="term" value="F:tRNA-intron lyase activity"/>
    <property type="evidence" value="ECO:0007669"/>
    <property type="project" value="UniProtKB-EC"/>
</dbReference>
<dbReference type="InterPro" id="IPR059049">
    <property type="entry name" value="TSEN34_N"/>
</dbReference>
<keyword evidence="9" id="KW-0255">Endonuclease</keyword>
<dbReference type="EMBL" id="JAVRQU010000012">
    <property type="protein sequence ID" value="KAK5696455.1"/>
    <property type="molecule type" value="Genomic_DNA"/>
</dbReference>
<dbReference type="CDD" id="cd22363">
    <property type="entry name" value="tRNA-intron_lyase_C"/>
    <property type="match status" value="1"/>
</dbReference>
<dbReference type="NCBIfam" id="TIGR00324">
    <property type="entry name" value="endA"/>
    <property type="match status" value="1"/>
</dbReference>
<gene>
    <name evidence="9" type="primary">SEN34</name>
    <name evidence="9" type="ORF">LTR97_007757</name>
</gene>
<protein>
    <recommendedName>
        <fullName evidence="2">tRNA-intron lyase</fullName>
        <ecNumber evidence="2">4.6.1.16</ecNumber>
    </recommendedName>
</protein>
<evidence type="ECO:0000259" key="8">
    <source>
        <dbReference type="Pfam" id="PF26577"/>
    </source>
</evidence>
<dbReference type="Proteomes" id="UP001310594">
    <property type="component" value="Unassembled WGS sequence"/>
</dbReference>
<sequence>MADDGSAKVEEPFAIFKLANHYMLYDVHTISHIRANHNIPGVLTGLLPQAPQQNVFSGVPLELMPEEARLLCEKGVAYIVDDVRAHKQGFLDRGLGEEGKRMYKEQLRRQGVSAAKAVQVRMEDRKVAAVKKVVAKGGSVGDWNDLPEDMLRPASRAGGGKKKKGRRQADSGTVTPEVEGANGDTAASKVSAKTAEEEDESLFGSPMNSFPNKSLPLHSRNTSTASVRKDLEPYGITPATSYPPLTATPPPPRSRPTTPSAAQLKHHQPSAQETSDLPEVPNEASYQLYRHMHNQGYFLTPGLRFGCQYTAYPGDPLRFHSHFLCRGLGWDEEFELGDLVAGGRLGTGVKKGWLLGGAEEEKDGMNGTGERTRLRAHEDGGTGGHDCNVADRDDGQKDEVRVFCVEWGGM</sequence>
<evidence type="ECO:0000313" key="10">
    <source>
        <dbReference type="Proteomes" id="UP001310594"/>
    </source>
</evidence>
<dbReference type="InterPro" id="IPR006677">
    <property type="entry name" value="tRNA_intron_Endonuc_cat-like"/>
</dbReference>
<dbReference type="GO" id="GO:0003676">
    <property type="term" value="F:nucleic acid binding"/>
    <property type="evidence" value="ECO:0007669"/>
    <property type="project" value="InterPro"/>
</dbReference>
<dbReference type="GO" id="GO:0005634">
    <property type="term" value="C:nucleus"/>
    <property type="evidence" value="ECO:0007669"/>
    <property type="project" value="UniProtKB-ARBA"/>
</dbReference>
<feature type="domain" description="TSEN34 N-terminal" evidence="8">
    <location>
        <begin position="15"/>
        <end position="82"/>
    </location>
</feature>
<dbReference type="EC" id="4.6.1.16" evidence="2"/>
<dbReference type="PANTHER" id="PTHR13070">
    <property type="entry name" value="TRNA-SPLICING ENDONUCLEASE SUBUNIT SEN34-RELATED"/>
    <property type="match status" value="1"/>
</dbReference>
<comment type="catalytic activity">
    <reaction evidence="5">
        <text>pretRNA = a 3'-half-tRNA molecule with a 5'-OH end + a 5'-half-tRNA molecule with a 2',3'-cyclic phosphate end + an intron with a 2',3'-cyclic phosphate and a 5'-hydroxyl terminus.</text>
        <dbReference type="EC" id="4.6.1.16"/>
    </reaction>
</comment>
<evidence type="ECO:0000313" key="9">
    <source>
        <dbReference type="EMBL" id="KAK5696455.1"/>
    </source>
</evidence>
<evidence type="ECO:0000256" key="6">
    <source>
        <dbReference type="SAM" id="MobiDB-lite"/>
    </source>
</evidence>
<dbReference type="Pfam" id="PF01974">
    <property type="entry name" value="tRNA_int_endo"/>
    <property type="match status" value="1"/>
</dbReference>
<keyword evidence="3" id="KW-0819">tRNA processing</keyword>
<dbReference type="Pfam" id="PF26577">
    <property type="entry name" value="TSEN34_N"/>
    <property type="match status" value="1"/>
</dbReference>
<dbReference type="SUPFAM" id="SSF53032">
    <property type="entry name" value="tRNA-intron endonuclease catalytic domain-like"/>
    <property type="match status" value="1"/>
</dbReference>
<feature type="region of interest" description="Disordered" evidence="6">
    <location>
        <begin position="360"/>
        <end position="392"/>
    </location>
</feature>
<organism evidence="9 10">
    <name type="scientific">Elasticomyces elasticus</name>
    <dbReference type="NCBI Taxonomy" id="574655"/>
    <lineage>
        <taxon>Eukaryota</taxon>
        <taxon>Fungi</taxon>
        <taxon>Dikarya</taxon>
        <taxon>Ascomycota</taxon>
        <taxon>Pezizomycotina</taxon>
        <taxon>Dothideomycetes</taxon>
        <taxon>Dothideomycetidae</taxon>
        <taxon>Mycosphaerellales</taxon>
        <taxon>Teratosphaeriaceae</taxon>
        <taxon>Elasticomyces</taxon>
    </lineage>
</organism>
<evidence type="ECO:0000256" key="2">
    <source>
        <dbReference type="ARBA" id="ARBA00012573"/>
    </source>
</evidence>
<dbReference type="PANTHER" id="PTHR13070:SF0">
    <property type="entry name" value="TRNA-SPLICING ENDONUCLEASE SUBUNIT SEN34"/>
    <property type="match status" value="1"/>
</dbReference>
<evidence type="ECO:0000256" key="5">
    <source>
        <dbReference type="ARBA" id="ARBA00034031"/>
    </source>
</evidence>